<sequence length="118" mass="12592">MTPDRTQEDSSMAESTTPGAPTGGPATPPRIVPWLLAYTLGRLVIAAALIALIWLVGLPGFPALLFGLLLSMPVSLVLLRPVRDRLTEGLAARSLARRARKEELRARLSGDIPGERAA</sequence>
<dbReference type="Pfam" id="PF14012">
    <property type="entry name" value="DUF4229"/>
    <property type="match status" value="1"/>
</dbReference>
<dbReference type="STRING" id="1296565.SAMN05660657_00966"/>
<feature type="compositionally biased region" description="Low complexity" evidence="1">
    <location>
        <begin position="16"/>
        <end position="25"/>
    </location>
</feature>
<organism evidence="3 4">
    <name type="scientific">Geodermatophilus amargosae</name>
    <dbReference type="NCBI Taxonomy" id="1296565"/>
    <lineage>
        <taxon>Bacteria</taxon>
        <taxon>Bacillati</taxon>
        <taxon>Actinomycetota</taxon>
        <taxon>Actinomycetes</taxon>
        <taxon>Geodermatophilales</taxon>
        <taxon>Geodermatophilaceae</taxon>
        <taxon>Geodermatophilus</taxon>
    </lineage>
</organism>
<keyword evidence="2" id="KW-0812">Transmembrane</keyword>
<keyword evidence="2" id="KW-0472">Membrane</keyword>
<proteinExistence type="predicted"/>
<gene>
    <name evidence="3" type="ORF">SAMN05660657_00966</name>
</gene>
<dbReference type="InterPro" id="IPR025323">
    <property type="entry name" value="DUF4229"/>
</dbReference>
<dbReference type="AlphaFoldDB" id="A0A1I6Y734"/>
<evidence type="ECO:0000313" key="3">
    <source>
        <dbReference type="EMBL" id="SFT46318.1"/>
    </source>
</evidence>
<dbReference type="Proteomes" id="UP000199546">
    <property type="component" value="Unassembled WGS sequence"/>
</dbReference>
<evidence type="ECO:0000256" key="1">
    <source>
        <dbReference type="SAM" id="MobiDB-lite"/>
    </source>
</evidence>
<name>A0A1I6Y734_9ACTN</name>
<feature type="transmembrane region" description="Helical" evidence="2">
    <location>
        <begin position="61"/>
        <end position="79"/>
    </location>
</feature>
<dbReference type="EMBL" id="FPBA01000002">
    <property type="protein sequence ID" value="SFT46318.1"/>
    <property type="molecule type" value="Genomic_DNA"/>
</dbReference>
<feature type="region of interest" description="Disordered" evidence="1">
    <location>
        <begin position="1"/>
        <end position="28"/>
    </location>
</feature>
<reference evidence="4" key="1">
    <citation type="submission" date="2016-10" db="EMBL/GenBank/DDBJ databases">
        <authorList>
            <person name="Varghese N."/>
            <person name="Submissions S."/>
        </authorList>
    </citation>
    <scope>NUCLEOTIDE SEQUENCE [LARGE SCALE GENOMIC DNA]</scope>
    <source>
        <strain evidence="4">DSM 46136</strain>
    </source>
</reference>
<protein>
    <recommendedName>
        <fullName evidence="5">DUF4229 domain-containing protein</fullName>
    </recommendedName>
</protein>
<keyword evidence="2" id="KW-1133">Transmembrane helix</keyword>
<evidence type="ECO:0000313" key="4">
    <source>
        <dbReference type="Proteomes" id="UP000199546"/>
    </source>
</evidence>
<evidence type="ECO:0000256" key="2">
    <source>
        <dbReference type="SAM" id="Phobius"/>
    </source>
</evidence>
<keyword evidence="4" id="KW-1185">Reference proteome</keyword>
<feature type="transmembrane region" description="Helical" evidence="2">
    <location>
        <begin position="35"/>
        <end position="55"/>
    </location>
</feature>
<accession>A0A1I6Y734</accession>
<evidence type="ECO:0008006" key="5">
    <source>
        <dbReference type="Google" id="ProtNLM"/>
    </source>
</evidence>